<accession>A0A9P5YL89</accession>
<feature type="region of interest" description="Disordered" evidence="1">
    <location>
        <begin position="357"/>
        <end position="377"/>
    </location>
</feature>
<evidence type="ECO:0000313" key="2">
    <source>
        <dbReference type="EMBL" id="KAF9470861.1"/>
    </source>
</evidence>
<dbReference type="EMBL" id="MU155826">
    <property type="protein sequence ID" value="KAF9470861.1"/>
    <property type="molecule type" value="Genomic_DNA"/>
</dbReference>
<dbReference type="AlphaFoldDB" id="A0A9P5YL89"/>
<reference evidence="2" key="1">
    <citation type="submission" date="2020-11" db="EMBL/GenBank/DDBJ databases">
        <authorList>
            <consortium name="DOE Joint Genome Institute"/>
            <person name="Ahrendt S."/>
            <person name="Riley R."/>
            <person name="Andreopoulos W."/>
            <person name="Labutti K."/>
            <person name="Pangilinan J."/>
            <person name="Ruiz-Duenas F.J."/>
            <person name="Barrasa J.M."/>
            <person name="Sanchez-Garcia M."/>
            <person name="Camarero S."/>
            <person name="Miyauchi S."/>
            <person name="Serrano A."/>
            <person name="Linde D."/>
            <person name="Babiker R."/>
            <person name="Drula E."/>
            <person name="Ayuso-Fernandez I."/>
            <person name="Pacheco R."/>
            <person name="Padilla G."/>
            <person name="Ferreira P."/>
            <person name="Barriuso J."/>
            <person name="Kellner H."/>
            <person name="Castanera R."/>
            <person name="Alfaro M."/>
            <person name="Ramirez L."/>
            <person name="Pisabarro A.G."/>
            <person name="Kuo A."/>
            <person name="Tritt A."/>
            <person name="Lipzen A."/>
            <person name="He G."/>
            <person name="Yan M."/>
            <person name="Ng V."/>
            <person name="Cullen D."/>
            <person name="Martin F."/>
            <person name="Rosso M.-N."/>
            <person name="Henrissat B."/>
            <person name="Hibbett D."/>
            <person name="Martinez A.T."/>
            <person name="Grigoriev I.V."/>
        </authorList>
    </citation>
    <scope>NUCLEOTIDE SEQUENCE</scope>
    <source>
        <strain evidence="2">CIRM-BRFM 674</strain>
    </source>
</reference>
<evidence type="ECO:0000313" key="3">
    <source>
        <dbReference type="Proteomes" id="UP000807469"/>
    </source>
</evidence>
<organism evidence="2 3">
    <name type="scientific">Pholiota conissans</name>
    <dbReference type="NCBI Taxonomy" id="109636"/>
    <lineage>
        <taxon>Eukaryota</taxon>
        <taxon>Fungi</taxon>
        <taxon>Dikarya</taxon>
        <taxon>Basidiomycota</taxon>
        <taxon>Agaricomycotina</taxon>
        <taxon>Agaricomycetes</taxon>
        <taxon>Agaricomycetidae</taxon>
        <taxon>Agaricales</taxon>
        <taxon>Agaricineae</taxon>
        <taxon>Strophariaceae</taxon>
        <taxon>Pholiota</taxon>
    </lineage>
</organism>
<sequence length="377" mass="42242">MGRCHSKVDIGDAAFDAGIEAFNEFKRLHAAQGDATHDAQAHLDLATKYCNTAIDHYRKKKNDGLGAALVNLAALKWELYKFSQTGDHSADIIDEIILLNNEAFKLWHSRDPKPAQYPILLANLAKAHRERFTMKTDLDQALRLYHDIRGIRTSSTEATRNYVEATMNIGATYWTRYYNTLTGTGVDDEPQIKDAIKYLKDAHHLSKGKYQDIQSSCLYELAWIHHHLFKQDEKQNHIGSAEDSLTKAILPMLLFHQYTRDGGQQNLEDARKAAQSALESPVITDETQKQTLCKVCEYNEAANEEAIQELRVAVRRTTLASFRSDSAEYSPRSPARSSIAQLGIDGIKVFVPEEKSSDAGEVSGAGFTLVTSEPQQI</sequence>
<keyword evidence="3" id="KW-1185">Reference proteome</keyword>
<name>A0A9P5YL89_9AGAR</name>
<dbReference type="Proteomes" id="UP000807469">
    <property type="component" value="Unassembled WGS sequence"/>
</dbReference>
<gene>
    <name evidence="2" type="ORF">BDN70DRAFT_980068</name>
</gene>
<evidence type="ECO:0000256" key="1">
    <source>
        <dbReference type="SAM" id="MobiDB-lite"/>
    </source>
</evidence>
<proteinExistence type="predicted"/>
<protein>
    <submittedName>
        <fullName evidence="2">Uncharacterized protein</fullName>
    </submittedName>
</protein>
<comment type="caution">
    <text evidence="2">The sequence shown here is derived from an EMBL/GenBank/DDBJ whole genome shotgun (WGS) entry which is preliminary data.</text>
</comment>